<protein>
    <submittedName>
        <fullName evidence="2">Uncharacterized protein</fullName>
    </submittedName>
</protein>
<proteinExistence type="predicted"/>
<sequence length="83" mass="9425">MEEKEEEYRGRPRDRRGSEEERWRQAMGQALLDERTLCFLTKGESGCGQRSAQWLLSRSGGKGRWIKGQTAAASLSDLGDCFI</sequence>
<dbReference type="AlphaFoldDB" id="A0A4S2L6E4"/>
<dbReference type="Proteomes" id="UP000310200">
    <property type="component" value="Unassembled WGS sequence"/>
</dbReference>
<dbReference type="EMBL" id="QBLH01000376">
    <property type="protein sequence ID" value="TGZ56017.1"/>
    <property type="molecule type" value="Genomic_DNA"/>
</dbReference>
<evidence type="ECO:0000313" key="2">
    <source>
        <dbReference type="EMBL" id="TGZ56017.1"/>
    </source>
</evidence>
<feature type="region of interest" description="Disordered" evidence="1">
    <location>
        <begin position="1"/>
        <end position="22"/>
    </location>
</feature>
<name>A0A4S2L6E4_9HYME</name>
<keyword evidence="3" id="KW-1185">Reference proteome</keyword>
<evidence type="ECO:0000256" key="1">
    <source>
        <dbReference type="SAM" id="MobiDB-lite"/>
    </source>
</evidence>
<evidence type="ECO:0000313" key="3">
    <source>
        <dbReference type="Proteomes" id="UP000310200"/>
    </source>
</evidence>
<gene>
    <name evidence="2" type="ORF">DBV15_04726</name>
</gene>
<organism evidence="2 3">
    <name type="scientific">Temnothorax longispinosus</name>
    <dbReference type="NCBI Taxonomy" id="300112"/>
    <lineage>
        <taxon>Eukaryota</taxon>
        <taxon>Metazoa</taxon>
        <taxon>Ecdysozoa</taxon>
        <taxon>Arthropoda</taxon>
        <taxon>Hexapoda</taxon>
        <taxon>Insecta</taxon>
        <taxon>Pterygota</taxon>
        <taxon>Neoptera</taxon>
        <taxon>Endopterygota</taxon>
        <taxon>Hymenoptera</taxon>
        <taxon>Apocrita</taxon>
        <taxon>Aculeata</taxon>
        <taxon>Formicoidea</taxon>
        <taxon>Formicidae</taxon>
        <taxon>Myrmicinae</taxon>
        <taxon>Temnothorax</taxon>
    </lineage>
</organism>
<reference evidence="2 3" key="1">
    <citation type="journal article" date="2019" name="Philos. Trans. R. Soc. Lond., B, Biol. Sci.">
        <title>Ant behaviour and brain gene expression of defending hosts depend on the ecological success of the intruding social parasite.</title>
        <authorList>
            <person name="Kaur R."/>
            <person name="Stoldt M."/>
            <person name="Jongepier E."/>
            <person name="Feldmeyer B."/>
            <person name="Menzel F."/>
            <person name="Bornberg-Bauer E."/>
            <person name="Foitzik S."/>
        </authorList>
    </citation>
    <scope>NUCLEOTIDE SEQUENCE [LARGE SCALE GENOMIC DNA]</scope>
    <source>
        <tissue evidence="2">Whole body</tissue>
    </source>
</reference>
<accession>A0A4S2L6E4</accession>
<comment type="caution">
    <text evidence="2">The sequence shown here is derived from an EMBL/GenBank/DDBJ whole genome shotgun (WGS) entry which is preliminary data.</text>
</comment>